<dbReference type="Pfam" id="PF00276">
    <property type="entry name" value="Ribosomal_L23"/>
    <property type="match status" value="1"/>
</dbReference>
<dbReference type="GO" id="GO:1990904">
    <property type="term" value="C:ribonucleoprotein complex"/>
    <property type="evidence" value="ECO:0007669"/>
    <property type="project" value="UniProtKB-KW"/>
</dbReference>
<feature type="compositionally biased region" description="Basic and acidic residues" evidence="5">
    <location>
        <begin position="96"/>
        <end position="116"/>
    </location>
</feature>
<evidence type="ECO:0000256" key="5">
    <source>
        <dbReference type="SAM" id="MobiDB-lite"/>
    </source>
</evidence>
<dbReference type="InterPro" id="IPR012677">
    <property type="entry name" value="Nucleotide-bd_a/b_plait_sf"/>
</dbReference>
<evidence type="ECO:0000256" key="2">
    <source>
        <dbReference type="ARBA" id="ARBA00022980"/>
    </source>
</evidence>
<dbReference type="InterPro" id="IPR012678">
    <property type="entry name" value="Ribosomal_uL23/eL15/eS24_sf"/>
</dbReference>
<dbReference type="SUPFAM" id="SSF54189">
    <property type="entry name" value="Ribosomal proteins S24e, L23 and L15e"/>
    <property type="match status" value="1"/>
</dbReference>
<reference evidence="6 7" key="1">
    <citation type="journal article" date="2015" name="Nature">
        <title>rRNA introns, odd ribosomes, and small enigmatic genomes across a large radiation of phyla.</title>
        <authorList>
            <person name="Brown C.T."/>
            <person name="Hug L.A."/>
            <person name="Thomas B.C."/>
            <person name="Sharon I."/>
            <person name="Castelle C.J."/>
            <person name="Singh A."/>
            <person name="Wilkins M.J."/>
            <person name="Williams K.H."/>
            <person name="Banfield J.F."/>
        </authorList>
    </citation>
    <scope>NUCLEOTIDE SEQUENCE [LARGE SCALE GENOMIC DNA]</scope>
</reference>
<sequence length="136" mass="15167">MNYSHLLKRAILSEKSYDLMDHGRYTFLVAKDASKNQIKKAVEGQFQVNVVSVNVLTKSAKTKRIARTRKTTNIGSGKKAVVTLQKGQSIALISTKSEKSNAKKTESKVEGKETKPQKGRGILAKFRRSNAEKEKE</sequence>
<dbReference type="InterPro" id="IPR013025">
    <property type="entry name" value="Ribosomal_uL23-like"/>
</dbReference>
<comment type="function">
    <text evidence="4">One of the early assembly proteins it binds 23S rRNA. One of the proteins that surrounds the polypeptide exit tunnel on the outside of the ribosome. Forms the main docking site for trigger factor binding to the ribosome.</text>
</comment>
<dbReference type="Gene3D" id="3.30.70.330">
    <property type="match status" value="1"/>
</dbReference>
<evidence type="ECO:0000313" key="7">
    <source>
        <dbReference type="Proteomes" id="UP000034854"/>
    </source>
</evidence>
<protein>
    <recommendedName>
        <fullName evidence="4">Large ribosomal subunit protein uL23</fullName>
    </recommendedName>
</protein>
<dbReference type="GO" id="GO:0003735">
    <property type="term" value="F:structural constituent of ribosome"/>
    <property type="evidence" value="ECO:0007669"/>
    <property type="project" value="InterPro"/>
</dbReference>
<dbReference type="NCBIfam" id="NF004363">
    <property type="entry name" value="PRK05738.2-4"/>
    <property type="match status" value="1"/>
</dbReference>
<proteinExistence type="inferred from homology"/>
<comment type="similarity">
    <text evidence="1 4">Belongs to the universal ribosomal protein uL23 family.</text>
</comment>
<name>A0A0G0UC23_9BACT</name>
<keyword evidence="2 4" id="KW-0689">Ribosomal protein</keyword>
<keyword evidence="4" id="KW-0699">rRNA-binding</keyword>
<organism evidence="6 7">
    <name type="scientific">Candidatus Curtissbacteria bacterium GW2011_GWA1_41_11</name>
    <dbReference type="NCBI Taxonomy" id="1618409"/>
    <lineage>
        <taxon>Bacteria</taxon>
        <taxon>Candidatus Curtissiibacteriota</taxon>
    </lineage>
</organism>
<evidence type="ECO:0000256" key="4">
    <source>
        <dbReference type="HAMAP-Rule" id="MF_01369"/>
    </source>
</evidence>
<dbReference type="Proteomes" id="UP000034854">
    <property type="component" value="Unassembled WGS sequence"/>
</dbReference>
<dbReference type="HAMAP" id="MF_01369_B">
    <property type="entry name" value="Ribosomal_uL23_B"/>
    <property type="match status" value="1"/>
</dbReference>
<keyword evidence="3 4" id="KW-0687">Ribonucleoprotein</keyword>
<evidence type="ECO:0000313" key="6">
    <source>
        <dbReference type="EMBL" id="KKR86534.1"/>
    </source>
</evidence>
<dbReference type="GO" id="GO:0019843">
    <property type="term" value="F:rRNA binding"/>
    <property type="evidence" value="ECO:0007669"/>
    <property type="project" value="UniProtKB-UniRule"/>
</dbReference>
<keyword evidence="4" id="KW-0694">RNA-binding</keyword>
<evidence type="ECO:0000256" key="3">
    <source>
        <dbReference type="ARBA" id="ARBA00023274"/>
    </source>
</evidence>
<feature type="region of interest" description="Disordered" evidence="5">
    <location>
        <begin position="95"/>
        <end position="136"/>
    </location>
</feature>
<dbReference type="GO" id="GO:0005840">
    <property type="term" value="C:ribosome"/>
    <property type="evidence" value="ECO:0007669"/>
    <property type="project" value="UniProtKB-KW"/>
</dbReference>
<dbReference type="EMBL" id="LCAG01000013">
    <property type="protein sequence ID" value="KKR86534.1"/>
    <property type="molecule type" value="Genomic_DNA"/>
</dbReference>
<gene>
    <name evidence="4" type="primary">rplW</name>
    <name evidence="6" type="ORF">UU34_C0013G0010</name>
</gene>
<dbReference type="GO" id="GO:0006412">
    <property type="term" value="P:translation"/>
    <property type="evidence" value="ECO:0007669"/>
    <property type="project" value="UniProtKB-UniRule"/>
</dbReference>
<dbReference type="AlphaFoldDB" id="A0A0G0UC23"/>
<evidence type="ECO:0000256" key="1">
    <source>
        <dbReference type="ARBA" id="ARBA00006700"/>
    </source>
</evidence>
<accession>A0A0G0UC23</accession>
<comment type="subunit">
    <text evidence="4">Part of the 50S ribosomal subunit. Contacts protein L29, and trigger factor when it is bound to the ribosome.</text>
</comment>
<comment type="caution">
    <text evidence="6">The sequence shown here is derived from an EMBL/GenBank/DDBJ whole genome shotgun (WGS) entry which is preliminary data.</text>
</comment>